<name>A0A0K9GXY0_9BACI</name>
<keyword evidence="2" id="KW-1185">Reference proteome</keyword>
<dbReference type="InterPro" id="IPR050696">
    <property type="entry name" value="FtsA/MreB"/>
</dbReference>
<evidence type="ECO:0008006" key="3">
    <source>
        <dbReference type="Google" id="ProtNLM"/>
    </source>
</evidence>
<organism evidence="1 2">
    <name type="scientific">Peribacillus loiseleuriae</name>
    <dbReference type="NCBI Taxonomy" id="1679170"/>
    <lineage>
        <taxon>Bacteria</taxon>
        <taxon>Bacillati</taxon>
        <taxon>Bacillota</taxon>
        <taxon>Bacilli</taxon>
        <taxon>Bacillales</taxon>
        <taxon>Bacillaceae</taxon>
        <taxon>Peribacillus</taxon>
    </lineage>
</organism>
<dbReference type="STRING" id="1679170.AC625_17515"/>
<dbReference type="RefSeq" id="WP_049682457.1">
    <property type="nucleotide sequence ID" value="NZ_LFZW01000001.1"/>
</dbReference>
<dbReference type="Pfam" id="PF11104">
    <property type="entry name" value="PilM_2"/>
    <property type="match status" value="1"/>
</dbReference>
<proteinExistence type="predicted"/>
<gene>
    <name evidence="1" type="ORF">AC625_17515</name>
</gene>
<dbReference type="PATRIC" id="fig|1679170.3.peg.3981"/>
<evidence type="ECO:0000313" key="2">
    <source>
        <dbReference type="Proteomes" id="UP000037146"/>
    </source>
</evidence>
<dbReference type="InterPro" id="IPR005883">
    <property type="entry name" value="PilM"/>
</dbReference>
<dbReference type="Proteomes" id="UP000037146">
    <property type="component" value="Unassembled WGS sequence"/>
</dbReference>
<dbReference type="EMBL" id="LFZW01000001">
    <property type="protein sequence ID" value="KMY51107.1"/>
    <property type="molecule type" value="Genomic_DNA"/>
</dbReference>
<sequence>MSLLNRQHRVHLSIKDRYIRFVESGKKRKLLAYGQKSLPDGVVVEGQIKDRETLELIMEEMVGQWKLKGKKVSFCVPDSTVVVRKIQVTNEIPDHELKGYLYMELGQSIHLPFEDPILEAIPLGEATGNREVLLFASRETVLNEFTELLKGASLKPDIADLSVLSLYRMYYHLGLAKQDEHVLLVQIGLDALLLSVFNEHKPVFSRHYPLEFHQEHFELSKSRSGSDFYSWMGAQNELKSQSQDITMEIERFLSYYHFNLTKGNHSISKLVLSGDHPCMETFYTDIHTAIEVSVQPLLEPLFQTKKGRNIPPVYAECIGLALK</sequence>
<accession>A0A0K9GXY0</accession>
<dbReference type="PANTHER" id="PTHR32432:SF3">
    <property type="entry name" value="ETHANOLAMINE UTILIZATION PROTEIN EUTJ"/>
    <property type="match status" value="1"/>
</dbReference>
<dbReference type="AlphaFoldDB" id="A0A0K9GXY0"/>
<dbReference type="PANTHER" id="PTHR32432">
    <property type="entry name" value="CELL DIVISION PROTEIN FTSA-RELATED"/>
    <property type="match status" value="1"/>
</dbReference>
<protein>
    <recommendedName>
        <fullName evidence="3">Pilus assembly protein PilM</fullName>
    </recommendedName>
</protein>
<comment type="caution">
    <text evidence="1">The sequence shown here is derived from an EMBL/GenBank/DDBJ whole genome shotgun (WGS) entry which is preliminary data.</text>
</comment>
<evidence type="ECO:0000313" key="1">
    <source>
        <dbReference type="EMBL" id="KMY51107.1"/>
    </source>
</evidence>
<reference evidence="2" key="1">
    <citation type="submission" date="2015-07" db="EMBL/GenBank/DDBJ databases">
        <title>Genome sequencing project for genomic taxonomy and phylogenomics of Bacillus-like bacteria.</title>
        <authorList>
            <person name="Liu B."/>
            <person name="Wang J."/>
            <person name="Zhu Y."/>
            <person name="Liu G."/>
            <person name="Chen Q."/>
            <person name="Chen Z."/>
            <person name="Lan J."/>
            <person name="Che J."/>
            <person name="Ge C."/>
            <person name="Shi H."/>
            <person name="Pan Z."/>
            <person name="Liu X."/>
        </authorList>
    </citation>
    <scope>NUCLEOTIDE SEQUENCE [LARGE SCALE GENOMIC DNA]</scope>
    <source>
        <strain evidence="2">FJAT-27997</strain>
    </source>
</reference>
<dbReference type="Gene3D" id="3.30.420.40">
    <property type="match status" value="2"/>
</dbReference>
<dbReference type="Gene3D" id="3.30.1490.300">
    <property type="match status" value="1"/>
</dbReference>